<evidence type="ECO:0000313" key="2">
    <source>
        <dbReference type="EMBL" id="KAK1927660.1"/>
    </source>
</evidence>
<dbReference type="AlphaFoldDB" id="A0AAD9FWR2"/>
<feature type="compositionally biased region" description="Polar residues" evidence="1">
    <location>
        <begin position="303"/>
        <end position="319"/>
    </location>
</feature>
<feature type="compositionally biased region" description="Acidic residues" evidence="1">
    <location>
        <begin position="325"/>
        <end position="341"/>
    </location>
</feature>
<dbReference type="Proteomes" id="UP001182556">
    <property type="component" value="Unassembled WGS sequence"/>
</dbReference>
<accession>A0AAD9FWR2</accession>
<proteinExistence type="predicted"/>
<feature type="compositionally biased region" description="Polar residues" evidence="1">
    <location>
        <begin position="347"/>
        <end position="361"/>
    </location>
</feature>
<dbReference type="EMBL" id="JAODAN010000001">
    <property type="protein sequence ID" value="KAK1927660.1"/>
    <property type="molecule type" value="Genomic_DNA"/>
</dbReference>
<keyword evidence="3" id="KW-1185">Reference proteome</keyword>
<evidence type="ECO:0000313" key="3">
    <source>
        <dbReference type="Proteomes" id="UP001182556"/>
    </source>
</evidence>
<name>A0AAD9FWR2_PAPLA</name>
<feature type="region of interest" description="Disordered" evidence="1">
    <location>
        <begin position="44"/>
        <end position="65"/>
    </location>
</feature>
<protein>
    <submittedName>
        <fullName evidence="2">Uncharacterized protein</fullName>
    </submittedName>
</protein>
<reference evidence="2" key="1">
    <citation type="submission" date="2023-02" db="EMBL/GenBank/DDBJ databases">
        <title>Identification and recombinant expression of a fungal hydrolase from Papiliotrema laurentii that hydrolyzes apple cutin and clears colloidal polyester polyurethane.</title>
        <authorList>
            <consortium name="DOE Joint Genome Institute"/>
            <person name="Roman V.A."/>
            <person name="Bojanowski C."/>
            <person name="Crable B.R."/>
            <person name="Wagner D.N."/>
            <person name="Hung C.S."/>
            <person name="Nadeau L.J."/>
            <person name="Schratz L."/>
            <person name="Haridas S."/>
            <person name="Pangilinan J."/>
            <person name="Lipzen A."/>
            <person name="Na H."/>
            <person name="Yan M."/>
            <person name="Ng V."/>
            <person name="Grigoriev I.V."/>
            <person name="Spatafora J.W."/>
            <person name="Barlow D."/>
            <person name="Biffinger J."/>
            <person name="Kelley-Loughnane N."/>
            <person name="Varaljay V.A."/>
            <person name="Crookes-Goodson W.J."/>
        </authorList>
    </citation>
    <scope>NUCLEOTIDE SEQUENCE</scope>
    <source>
        <strain evidence="2">5307AH</strain>
    </source>
</reference>
<sequence>MQGSMTILAAPIPTPAASALSSYPFPAPSSSTTPAKRLRSCLSPTRTPTGGMTPSRLAGSRATSFGSECSMPMGDGWKRTKSVRWEGENEGCVVTSYHATWSATEYDRTPLDPPSEAERTCVLPERGSRTFTTSYDCFNDSAHCSDDFVEPEEMDFVRCMQGGDDQEVLSSPGDEVSHESFVLATPVASDSPYPNGEEDDEEDRQWEECMERRRMMFAMRSKCDVEDRQPEFEGYRSISAKLVEMLQSIEARRLPSPDEEDEEDDEDDEEEDQHDVSLQLVQEEDDEQGDGEEDEEPAFRSFASFTFTNLQSLHINPPSNAGLDNIEEASTDVETETDGENEAATPSLVSSSESEQDQQLVSPRAGVSPITPFSHDKERGRERDVVVLGAVGC</sequence>
<gene>
    <name evidence="2" type="ORF">DB88DRAFT_470289</name>
</gene>
<feature type="compositionally biased region" description="Acidic residues" evidence="1">
    <location>
        <begin position="282"/>
        <end position="296"/>
    </location>
</feature>
<comment type="caution">
    <text evidence="2">The sequence shown here is derived from an EMBL/GenBank/DDBJ whole genome shotgun (WGS) entry which is preliminary data.</text>
</comment>
<feature type="region of interest" description="Disordered" evidence="1">
    <location>
        <begin position="249"/>
        <end position="382"/>
    </location>
</feature>
<feature type="region of interest" description="Disordered" evidence="1">
    <location>
        <begin position="185"/>
        <end position="205"/>
    </location>
</feature>
<evidence type="ECO:0000256" key="1">
    <source>
        <dbReference type="SAM" id="MobiDB-lite"/>
    </source>
</evidence>
<feature type="compositionally biased region" description="Acidic residues" evidence="1">
    <location>
        <begin position="196"/>
        <end position="205"/>
    </location>
</feature>
<feature type="compositionally biased region" description="Acidic residues" evidence="1">
    <location>
        <begin position="257"/>
        <end position="273"/>
    </location>
</feature>
<organism evidence="2 3">
    <name type="scientific">Papiliotrema laurentii</name>
    <name type="common">Cryptococcus laurentii</name>
    <dbReference type="NCBI Taxonomy" id="5418"/>
    <lineage>
        <taxon>Eukaryota</taxon>
        <taxon>Fungi</taxon>
        <taxon>Dikarya</taxon>
        <taxon>Basidiomycota</taxon>
        <taxon>Agaricomycotina</taxon>
        <taxon>Tremellomycetes</taxon>
        <taxon>Tremellales</taxon>
        <taxon>Rhynchogastremaceae</taxon>
        <taxon>Papiliotrema</taxon>
    </lineage>
</organism>